<dbReference type="Pfam" id="PF00528">
    <property type="entry name" value="BPD_transp_1"/>
    <property type="match status" value="1"/>
</dbReference>
<evidence type="ECO:0000256" key="6">
    <source>
        <dbReference type="ARBA" id="ARBA00023136"/>
    </source>
</evidence>
<dbReference type="InterPro" id="IPR005769">
    <property type="entry name" value="PhnE/PtxC"/>
</dbReference>
<dbReference type="PANTHER" id="PTHR30043:SF8">
    <property type="entry name" value="ABC TRANSPORTER, PERMEASE PROTEIN CC0363, PUTATIVE-RELATED"/>
    <property type="match status" value="1"/>
</dbReference>
<evidence type="ECO:0000256" key="7">
    <source>
        <dbReference type="RuleBase" id="RU363032"/>
    </source>
</evidence>
<keyword evidence="5 7" id="KW-1133">Transmembrane helix</keyword>
<dbReference type="GO" id="GO:0015416">
    <property type="term" value="F:ABC-type phosphonate transporter activity"/>
    <property type="evidence" value="ECO:0007669"/>
    <property type="project" value="InterPro"/>
</dbReference>
<proteinExistence type="inferred from homology"/>
<feature type="transmembrane region" description="Helical" evidence="7">
    <location>
        <begin position="12"/>
        <end position="30"/>
    </location>
</feature>
<feature type="transmembrane region" description="Helical" evidence="7">
    <location>
        <begin position="236"/>
        <end position="255"/>
    </location>
</feature>
<organism evidence="9 10">
    <name type="scientific">Ornithinibacillus hominis</name>
    <dbReference type="NCBI Taxonomy" id="2763055"/>
    <lineage>
        <taxon>Bacteria</taxon>
        <taxon>Bacillati</taxon>
        <taxon>Bacillota</taxon>
        <taxon>Bacilli</taxon>
        <taxon>Bacillales</taxon>
        <taxon>Bacillaceae</taxon>
        <taxon>Ornithinibacillus</taxon>
    </lineage>
</organism>
<evidence type="ECO:0000256" key="2">
    <source>
        <dbReference type="ARBA" id="ARBA00004196"/>
    </source>
</evidence>
<keyword evidence="6 7" id="KW-0472">Membrane</keyword>
<dbReference type="EMBL" id="JACOOL010000016">
    <property type="protein sequence ID" value="MBC5638454.1"/>
    <property type="molecule type" value="Genomic_DNA"/>
</dbReference>
<gene>
    <name evidence="9" type="primary">phnE</name>
    <name evidence="9" type="ORF">H8S33_16885</name>
</gene>
<dbReference type="PROSITE" id="PS50928">
    <property type="entry name" value="ABC_TM1"/>
    <property type="match status" value="1"/>
</dbReference>
<keyword evidence="4 7" id="KW-0812">Transmembrane</keyword>
<evidence type="ECO:0000256" key="3">
    <source>
        <dbReference type="ARBA" id="ARBA00022448"/>
    </source>
</evidence>
<feature type="domain" description="ABC transmembrane type-1" evidence="8">
    <location>
        <begin position="68"/>
        <end position="252"/>
    </location>
</feature>
<sequence>MILNEISKRTYVFIILGVSLIIFSALGINYDQLQAFSLSMGREVITGLSQPDWSFLYDGSGEDLVSLLLLTVGIAFLGTFIATLLAFPLTLLGAANLWGNYPWVAKTGKFISNILRAFPELIFAIIFVKVVGPGPFAGVMAIGIHQIGMLGKLFIEELEAMDERLVEDTEAVGANFWQILFYVRIPQLMPIYSSLALNHFEIAVRSAATLGLVGAGGIGAPLIFAIQTRSWDKVSIILLGIIVTVFILDTITGILRKRLR</sequence>
<evidence type="ECO:0000256" key="4">
    <source>
        <dbReference type="ARBA" id="ARBA00022692"/>
    </source>
</evidence>
<dbReference type="InterPro" id="IPR000515">
    <property type="entry name" value="MetI-like"/>
</dbReference>
<dbReference type="InterPro" id="IPR035906">
    <property type="entry name" value="MetI-like_sf"/>
</dbReference>
<feature type="transmembrane region" description="Helical" evidence="7">
    <location>
        <begin position="65"/>
        <end position="98"/>
    </location>
</feature>
<evidence type="ECO:0000256" key="1">
    <source>
        <dbReference type="ARBA" id="ARBA00004141"/>
    </source>
</evidence>
<evidence type="ECO:0000256" key="5">
    <source>
        <dbReference type="ARBA" id="ARBA00022989"/>
    </source>
</evidence>
<dbReference type="GO" id="GO:0005886">
    <property type="term" value="C:plasma membrane"/>
    <property type="evidence" value="ECO:0007669"/>
    <property type="project" value="UniProtKB-SubCell"/>
</dbReference>
<protein>
    <submittedName>
        <fullName evidence="9">Phosphonate ABC transporter, permease protein PhnE</fullName>
    </submittedName>
</protein>
<comment type="subcellular location">
    <subcellularLocation>
        <location evidence="2">Cell envelope</location>
    </subcellularLocation>
    <subcellularLocation>
        <location evidence="7">Cell membrane</location>
        <topology evidence="7">Multi-pass membrane protein</topology>
    </subcellularLocation>
    <subcellularLocation>
        <location evidence="1">Membrane</location>
        <topology evidence="1">Multi-pass membrane protein</topology>
    </subcellularLocation>
</comment>
<dbReference type="CDD" id="cd06261">
    <property type="entry name" value="TM_PBP2"/>
    <property type="match status" value="1"/>
</dbReference>
<dbReference type="Proteomes" id="UP000637359">
    <property type="component" value="Unassembled WGS sequence"/>
</dbReference>
<dbReference type="SUPFAM" id="SSF161098">
    <property type="entry name" value="MetI-like"/>
    <property type="match status" value="1"/>
</dbReference>
<accession>A0A923L8Q8</accession>
<dbReference type="RefSeq" id="WP_186871161.1">
    <property type="nucleotide sequence ID" value="NZ_JACOOL010000016.1"/>
</dbReference>
<dbReference type="PANTHER" id="PTHR30043">
    <property type="entry name" value="PHOSPHONATES TRANSPORT SYSTEM PERMEASE PROTEIN"/>
    <property type="match status" value="1"/>
</dbReference>
<dbReference type="Gene3D" id="1.10.3720.10">
    <property type="entry name" value="MetI-like"/>
    <property type="match status" value="1"/>
</dbReference>
<comment type="caution">
    <text evidence="9">The sequence shown here is derived from an EMBL/GenBank/DDBJ whole genome shotgun (WGS) entry which is preliminary data.</text>
</comment>
<dbReference type="AlphaFoldDB" id="A0A923L8Q8"/>
<comment type="similarity">
    <text evidence="7">Belongs to the binding-protein-dependent transport system permease family.</text>
</comment>
<keyword evidence="3 7" id="KW-0813">Transport</keyword>
<name>A0A923L8Q8_9BACI</name>
<keyword evidence="10" id="KW-1185">Reference proteome</keyword>
<evidence type="ECO:0000313" key="10">
    <source>
        <dbReference type="Proteomes" id="UP000637359"/>
    </source>
</evidence>
<dbReference type="NCBIfam" id="TIGR01097">
    <property type="entry name" value="PhnE"/>
    <property type="match status" value="1"/>
</dbReference>
<reference evidence="9" key="1">
    <citation type="submission" date="2020-08" db="EMBL/GenBank/DDBJ databases">
        <title>Genome public.</title>
        <authorList>
            <person name="Liu C."/>
            <person name="Sun Q."/>
        </authorList>
    </citation>
    <scope>NUCLEOTIDE SEQUENCE</scope>
    <source>
        <strain evidence="9">BX22</strain>
    </source>
</reference>
<evidence type="ECO:0000259" key="8">
    <source>
        <dbReference type="PROSITE" id="PS50928"/>
    </source>
</evidence>
<feature type="transmembrane region" description="Helical" evidence="7">
    <location>
        <begin position="202"/>
        <end position="224"/>
    </location>
</feature>
<evidence type="ECO:0000313" key="9">
    <source>
        <dbReference type="EMBL" id="MBC5638454.1"/>
    </source>
</evidence>
<dbReference type="GO" id="GO:0030313">
    <property type="term" value="C:cell envelope"/>
    <property type="evidence" value="ECO:0007669"/>
    <property type="project" value="UniProtKB-SubCell"/>
</dbReference>